<proteinExistence type="predicted"/>
<organism evidence="2 3">
    <name type="scientific">Brachionus plicatilis</name>
    <name type="common">Marine rotifer</name>
    <name type="synonym">Brachionus muelleri</name>
    <dbReference type="NCBI Taxonomy" id="10195"/>
    <lineage>
        <taxon>Eukaryota</taxon>
        <taxon>Metazoa</taxon>
        <taxon>Spiralia</taxon>
        <taxon>Gnathifera</taxon>
        <taxon>Rotifera</taxon>
        <taxon>Eurotatoria</taxon>
        <taxon>Monogononta</taxon>
        <taxon>Pseudotrocha</taxon>
        <taxon>Ploima</taxon>
        <taxon>Brachionidae</taxon>
        <taxon>Brachionus</taxon>
    </lineage>
</organism>
<sequence>MLNWVKCNPMSLLLVFSLITIEDLEVDSAGRFVLVNVPSSEHFWLSFVLVLAFSALDLAIASFRAFILFKLMSSSSSVGLRIIKSFSE</sequence>
<keyword evidence="3" id="KW-1185">Reference proteome</keyword>
<dbReference type="EMBL" id="REGN01000654">
    <property type="protein sequence ID" value="RNA40290.1"/>
    <property type="molecule type" value="Genomic_DNA"/>
</dbReference>
<evidence type="ECO:0000313" key="3">
    <source>
        <dbReference type="Proteomes" id="UP000276133"/>
    </source>
</evidence>
<comment type="caution">
    <text evidence="2">The sequence shown here is derived from an EMBL/GenBank/DDBJ whole genome shotgun (WGS) entry which is preliminary data.</text>
</comment>
<evidence type="ECO:0000256" key="1">
    <source>
        <dbReference type="SAM" id="Phobius"/>
    </source>
</evidence>
<evidence type="ECO:0000313" key="2">
    <source>
        <dbReference type="EMBL" id="RNA40290.1"/>
    </source>
</evidence>
<keyword evidence="1" id="KW-1133">Transmembrane helix</keyword>
<dbReference type="Proteomes" id="UP000276133">
    <property type="component" value="Unassembled WGS sequence"/>
</dbReference>
<dbReference type="AlphaFoldDB" id="A0A3M7SXI6"/>
<keyword evidence="1" id="KW-0812">Transmembrane</keyword>
<reference evidence="2 3" key="1">
    <citation type="journal article" date="2018" name="Sci. Rep.">
        <title>Genomic signatures of local adaptation to the degree of environmental predictability in rotifers.</title>
        <authorList>
            <person name="Franch-Gras L."/>
            <person name="Hahn C."/>
            <person name="Garcia-Roger E.M."/>
            <person name="Carmona M.J."/>
            <person name="Serra M."/>
            <person name="Gomez A."/>
        </authorList>
    </citation>
    <scope>NUCLEOTIDE SEQUENCE [LARGE SCALE GENOMIC DNA]</scope>
    <source>
        <strain evidence="2">HYR1</strain>
    </source>
</reference>
<keyword evidence="1" id="KW-0472">Membrane</keyword>
<feature type="transmembrane region" description="Helical" evidence="1">
    <location>
        <begin position="44"/>
        <end position="67"/>
    </location>
</feature>
<gene>
    <name evidence="2" type="ORF">BpHYR1_017897</name>
</gene>
<name>A0A3M7SXI6_BRAPC</name>
<protein>
    <submittedName>
        <fullName evidence="2">Uncharacterized protein</fullName>
    </submittedName>
</protein>
<accession>A0A3M7SXI6</accession>